<dbReference type="PROSITE" id="PS50949">
    <property type="entry name" value="HTH_GNTR"/>
    <property type="match status" value="1"/>
</dbReference>
<evidence type="ECO:0000256" key="3">
    <source>
        <dbReference type="ARBA" id="ARBA00023163"/>
    </source>
</evidence>
<dbReference type="AlphaFoldDB" id="A0A543C1K3"/>
<evidence type="ECO:0000313" key="5">
    <source>
        <dbReference type="EMBL" id="TQL90948.1"/>
    </source>
</evidence>
<organism evidence="5 6">
    <name type="scientific">Actinoallomurus bryophytorum</name>
    <dbReference type="NCBI Taxonomy" id="1490222"/>
    <lineage>
        <taxon>Bacteria</taxon>
        <taxon>Bacillati</taxon>
        <taxon>Actinomycetota</taxon>
        <taxon>Actinomycetes</taxon>
        <taxon>Streptosporangiales</taxon>
        <taxon>Thermomonosporaceae</taxon>
        <taxon>Actinoallomurus</taxon>
    </lineage>
</organism>
<gene>
    <name evidence="5" type="ORF">FB559_8267</name>
</gene>
<keyword evidence="3" id="KW-0804">Transcription</keyword>
<dbReference type="GO" id="GO:0003677">
    <property type="term" value="F:DNA binding"/>
    <property type="evidence" value="ECO:0007669"/>
    <property type="project" value="UniProtKB-KW"/>
</dbReference>
<dbReference type="GO" id="GO:0045892">
    <property type="term" value="P:negative regulation of DNA-templated transcription"/>
    <property type="evidence" value="ECO:0007669"/>
    <property type="project" value="TreeGrafter"/>
</dbReference>
<dbReference type="InterPro" id="IPR028978">
    <property type="entry name" value="Chorismate_lyase_/UTRA_dom_sf"/>
</dbReference>
<protein>
    <submittedName>
        <fullName evidence="5">GntR family transcriptional regulator</fullName>
    </submittedName>
</protein>
<dbReference type="Pfam" id="PF00392">
    <property type="entry name" value="GntR"/>
    <property type="match status" value="1"/>
</dbReference>
<feature type="domain" description="HTH gntR-type" evidence="4">
    <location>
        <begin position="19"/>
        <end position="87"/>
    </location>
</feature>
<dbReference type="PANTHER" id="PTHR44846">
    <property type="entry name" value="MANNOSYL-D-GLYCERATE TRANSPORT/METABOLISM SYSTEM REPRESSOR MNGR-RELATED"/>
    <property type="match status" value="1"/>
</dbReference>
<dbReference type="OrthoDB" id="4338617at2"/>
<proteinExistence type="predicted"/>
<dbReference type="PANTHER" id="PTHR44846:SF1">
    <property type="entry name" value="MANNOSYL-D-GLYCERATE TRANSPORT_METABOLISM SYSTEM REPRESSOR MNGR-RELATED"/>
    <property type="match status" value="1"/>
</dbReference>
<dbReference type="SUPFAM" id="SSF64288">
    <property type="entry name" value="Chorismate lyase-like"/>
    <property type="match status" value="1"/>
</dbReference>
<evidence type="ECO:0000256" key="2">
    <source>
        <dbReference type="ARBA" id="ARBA00023125"/>
    </source>
</evidence>
<reference evidence="5 6" key="1">
    <citation type="submission" date="2019-06" db="EMBL/GenBank/DDBJ databases">
        <title>Sequencing the genomes of 1000 actinobacteria strains.</title>
        <authorList>
            <person name="Klenk H.-P."/>
        </authorList>
    </citation>
    <scope>NUCLEOTIDE SEQUENCE [LARGE SCALE GENOMIC DNA]</scope>
    <source>
        <strain evidence="5 6">DSM 102200</strain>
    </source>
</reference>
<dbReference type="Gene3D" id="1.10.10.10">
    <property type="entry name" value="Winged helix-like DNA-binding domain superfamily/Winged helix DNA-binding domain"/>
    <property type="match status" value="1"/>
</dbReference>
<name>A0A543C1K3_9ACTN</name>
<dbReference type="SUPFAM" id="SSF46785">
    <property type="entry name" value="Winged helix' DNA-binding domain"/>
    <property type="match status" value="1"/>
</dbReference>
<dbReference type="SMART" id="SM00345">
    <property type="entry name" value="HTH_GNTR"/>
    <property type="match status" value="1"/>
</dbReference>
<evidence type="ECO:0000313" key="6">
    <source>
        <dbReference type="Proteomes" id="UP000316096"/>
    </source>
</evidence>
<dbReference type="InterPro" id="IPR050679">
    <property type="entry name" value="Bact_HTH_transcr_reg"/>
</dbReference>
<dbReference type="EMBL" id="VFOZ01000002">
    <property type="protein sequence ID" value="TQL90948.1"/>
    <property type="molecule type" value="Genomic_DNA"/>
</dbReference>
<accession>A0A543C1K3</accession>
<keyword evidence="1" id="KW-0805">Transcription regulation</keyword>
<dbReference type="InterPro" id="IPR000524">
    <property type="entry name" value="Tscrpt_reg_HTH_GntR"/>
</dbReference>
<dbReference type="Proteomes" id="UP000316096">
    <property type="component" value="Unassembled WGS sequence"/>
</dbReference>
<evidence type="ECO:0000256" key="1">
    <source>
        <dbReference type="ARBA" id="ARBA00023015"/>
    </source>
</evidence>
<sequence length="277" mass="29957">MNSDPLAAAGTPLPRTPGVAVWEAVRADLLSRIKRGDHAPDEQLPSETALAQNYGVNRLTVRRALNELARVGVLRTMHGVGSFVAPQLMRHRIDDGRISLLESMSGRGHNVTQHILETVEHPGPRRAAGVPELAQVAGFGLSDPSELWTFPDFPGPLIEHRYVLDLDETPWCTSFAVVPKALVPADWDGTESIFSALAKTHGLAVRRDDRRFSAILADTRDAALLHVPAGAALLLLSGTNVDQDGRIVAYIVHHIRGDRAEYALRVPGPSIGPGEEA</sequence>
<dbReference type="Pfam" id="PF07702">
    <property type="entry name" value="UTRA"/>
    <property type="match status" value="1"/>
</dbReference>
<comment type="caution">
    <text evidence="5">The sequence shown here is derived from an EMBL/GenBank/DDBJ whole genome shotgun (WGS) entry which is preliminary data.</text>
</comment>
<dbReference type="PRINTS" id="PR00035">
    <property type="entry name" value="HTHGNTR"/>
</dbReference>
<evidence type="ECO:0000259" key="4">
    <source>
        <dbReference type="PROSITE" id="PS50949"/>
    </source>
</evidence>
<keyword evidence="2" id="KW-0238">DNA-binding</keyword>
<dbReference type="RefSeq" id="WP_141962906.1">
    <property type="nucleotide sequence ID" value="NZ_VFOZ01000002.1"/>
</dbReference>
<dbReference type="Gene3D" id="3.40.1410.10">
    <property type="entry name" value="Chorismate lyase-like"/>
    <property type="match status" value="1"/>
</dbReference>
<dbReference type="InterPro" id="IPR036388">
    <property type="entry name" value="WH-like_DNA-bd_sf"/>
</dbReference>
<dbReference type="InterPro" id="IPR011663">
    <property type="entry name" value="UTRA"/>
</dbReference>
<dbReference type="GO" id="GO:0003700">
    <property type="term" value="F:DNA-binding transcription factor activity"/>
    <property type="evidence" value="ECO:0007669"/>
    <property type="project" value="InterPro"/>
</dbReference>
<dbReference type="InterPro" id="IPR036390">
    <property type="entry name" value="WH_DNA-bd_sf"/>
</dbReference>
<dbReference type="CDD" id="cd07377">
    <property type="entry name" value="WHTH_GntR"/>
    <property type="match status" value="1"/>
</dbReference>
<dbReference type="SMART" id="SM00866">
    <property type="entry name" value="UTRA"/>
    <property type="match status" value="1"/>
</dbReference>
<keyword evidence="6" id="KW-1185">Reference proteome</keyword>